<keyword evidence="1" id="KW-1133">Transmembrane helix</keyword>
<evidence type="ECO:0008006" key="4">
    <source>
        <dbReference type="Google" id="ProtNLM"/>
    </source>
</evidence>
<dbReference type="Proteomes" id="UP000245974">
    <property type="component" value="Unassembled WGS sequence"/>
</dbReference>
<evidence type="ECO:0000313" key="2">
    <source>
        <dbReference type="EMBL" id="SPL69950.1"/>
    </source>
</evidence>
<protein>
    <recommendedName>
        <fullName evidence="4">DUF3137 domain-containing protein</fullName>
    </recommendedName>
</protein>
<organism evidence="2 3">
    <name type="scientific">Acinetobacter stercoris</name>
    <dbReference type="NCBI Taxonomy" id="2126983"/>
    <lineage>
        <taxon>Bacteria</taxon>
        <taxon>Pseudomonadati</taxon>
        <taxon>Pseudomonadota</taxon>
        <taxon>Gammaproteobacteria</taxon>
        <taxon>Moraxellales</taxon>
        <taxon>Moraxellaceae</taxon>
        <taxon>Acinetobacter</taxon>
    </lineage>
</organism>
<name>A0A2U3MWZ7_9GAMM</name>
<reference evidence="3" key="1">
    <citation type="submission" date="2018-03" db="EMBL/GenBank/DDBJ databases">
        <authorList>
            <person name="Blom J."/>
        </authorList>
    </citation>
    <scope>NUCLEOTIDE SEQUENCE [LARGE SCALE GENOMIC DNA]</scope>
    <source>
        <strain evidence="3">KPC-SM-21</strain>
    </source>
</reference>
<gene>
    <name evidence="2" type="ORF">KPC_1128</name>
</gene>
<keyword evidence="1" id="KW-0812">Transmembrane</keyword>
<dbReference type="OrthoDB" id="6699489at2"/>
<evidence type="ECO:0000313" key="3">
    <source>
        <dbReference type="Proteomes" id="UP000245974"/>
    </source>
</evidence>
<keyword evidence="1" id="KW-0472">Membrane</keyword>
<feature type="transmembrane region" description="Helical" evidence="1">
    <location>
        <begin position="121"/>
        <end position="144"/>
    </location>
</feature>
<dbReference type="EMBL" id="OOGT01000035">
    <property type="protein sequence ID" value="SPL69950.1"/>
    <property type="molecule type" value="Genomic_DNA"/>
</dbReference>
<dbReference type="InParanoid" id="A0A2U3MWZ7"/>
<feature type="transmembrane region" description="Helical" evidence="1">
    <location>
        <begin position="58"/>
        <end position="77"/>
    </location>
</feature>
<feature type="transmembrane region" description="Helical" evidence="1">
    <location>
        <begin position="84"/>
        <end position="101"/>
    </location>
</feature>
<dbReference type="AlphaFoldDB" id="A0A2U3MWZ7"/>
<accession>A0A2U3MWZ7</accession>
<sequence>MPIDTTKRLIHITTRENKKVKHNVNRLWQIIHTAQSSHEILDQLHPWGDTINLKFNNFWAYLLVIIAFGLFIIGLILHPYLNHFFFFALVIFFIIWAYIIFESNQPVEEVIYFLEQRMMQLKYNLYFGQIPPFLPTGSSLVLFISQLRQKFPVLSQGNAKNEIVRFAHSTWYVNNSPHNIIFIQYHYANEISITDQHLEKHKILEKHEHLWGAIVFETSTLCFAASNRSHQTLSPYTSSWKSTDIYLNQSLHIFGLNQQSLARTISPGITLKLTDLFQDYRADLVYHPHENTLCFLTEKNIFKINQQQHKIQDISKLRGHLRTLNMPDLEKFKEKLSAFIS</sequence>
<dbReference type="RefSeq" id="WP_121973464.1">
    <property type="nucleotide sequence ID" value="NZ_OOGT01000035.1"/>
</dbReference>
<evidence type="ECO:0000256" key="1">
    <source>
        <dbReference type="SAM" id="Phobius"/>
    </source>
</evidence>
<keyword evidence="3" id="KW-1185">Reference proteome</keyword>
<proteinExistence type="predicted"/>